<gene>
    <name evidence="2" type="ORF">E2C01_096061</name>
</gene>
<dbReference type="Proteomes" id="UP000324222">
    <property type="component" value="Unassembled WGS sequence"/>
</dbReference>
<protein>
    <submittedName>
        <fullName evidence="2">Uncharacterized protein</fullName>
    </submittedName>
</protein>
<keyword evidence="3" id="KW-1185">Reference proteome</keyword>
<evidence type="ECO:0000256" key="1">
    <source>
        <dbReference type="SAM" id="Phobius"/>
    </source>
</evidence>
<dbReference type="AlphaFoldDB" id="A0A5B7K0V2"/>
<reference evidence="2 3" key="1">
    <citation type="submission" date="2019-05" db="EMBL/GenBank/DDBJ databases">
        <title>Another draft genome of Portunus trituberculatus and its Hox gene families provides insights of decapod evolution.</title>
        <authorList>
            <person name="Jeong J.-H."/>
            <person name="Song I."/>
            <person name="Kim S."/>
            <person name="Choi T."/>
            <person name="Kim D."/>
            <person name="Ryu S."/>
            <person name="Kim W."/>
        </authorList>
    </citation>
    <scope>NUCLEOTIDE SEQUENCE [LARGE SCALE GENOMIC DNA]</scope>
    <source>
        <tissue evidence="2">Muscle</tissue>
    </source>
</reference>
<feature type="transmembrane region" description="Helical" evidence="1">
    <location>
        <begin position="63"/>
        <end position="82"/>
    </location>
</feature>
<evidence type="ECO:0000313" key="3">
    <source>
        <dbReference type="Proteomes" id="UP000324222"/>
    </source>
</evidence>
<accession>A0A5B7K0V2</accession>
<keyword evidence="1" id="KW-0812">Transmembrane</keyword>
<name>A0A5B7K0V2_PORTR</name>
<comment type="caution">
    <text evidence="2">The sequence shown here is derived from an EMBL/GenBank/DDBJ whole genome shotgun (WGS) entry which is preliminary data.</text>
</comment>
<dbReference type="EMBL" id="VSRR010123546">
    <property type="protein sequence ID" value="MPD00580.1"/>
    <property type="molecule type" value="Genomic_DNA"/>
</dbReference>
<keyword evidence="1" id="KW-0472">Membrane</keyword>
<proteinExistence type="predicted"/>
<evidence type="ECO:0000313" key="2">
    <source>
        <dbReference type="EMBL" id="MPD00580.1"/>
    </source>
</evidence>
<keyword evidence="1" id="KW-1133">Transmembrane helix</keyword>
<sequence>MPKLIIPREPGSSGGTQVFANQPEYLGKPICECYQRKNSINTLLLILALGYCTPSLYDRVVPWLAFEVFEVIFLHIHLIAYVKKNYSV</sequence>
<organism evidence="2 3">
    <name type="scientific">Portunus trituberculatus</name>
    <name type="common">Swimming crab</name>
    <name type="synonym">Neptunus trituberculatus</name>
    <dbReference type="NCBI Taxonomy" id="210409"/>
    <lineage>
        <taxon>Eukaryota</taxon>
        <taxon>Metazoa</taxon>
        <taxon>Ecdysozoa</taxon>
        <taxon>Arthropoda</taxon>
        <taxon>Crustacea</taxon>
        <taxon>Multicrustacea</taxon>
        <taxon>Malacostraca</taxon>
        <taxon>Eumalacostraca</taxon>
        <taxon>Eucarida</taxon>
        <taxon>Decapoda</taxon>
        <taxon>Pleocyemata</taxon>
        <taxon>Brachyura</taxon>
        <taxon>Eubrachyura</taxon>
        <taxon>Portunoidea</taxon>
        <taxon>Portunidae</taxon>
        <taxon>Portuninae</taxon>
        <taxon>Portunus</taxon>
    </lineage>
</organism>